<dbReference type="Gene3D" id="3.40.605.10">
    <property type="entry name" value="Aldehyde Dehydrogenase, Chain A, domain 1"/>
    <property type="match status" value="1"/>
</dbReference>
<comment type="catalytic activity">
    <reaction evidence="4 5">
        <text>L-glutamate 5-semialdehyde + NAD(+) + H2O = L-glutamate + NADH + 2 H(+)</text>
        <dbReference type="Rhea" id="RHEA:30235"/>
        <dbReference type="ChEBI" id="CHEBI:15377"/>
        <dbReference type="ChEBI" id="CHEBI:15378"/>
        <dbReference type="ChEBI" id="CHEBI:29985"/>
        <dbReference type="ChEBI" id="CHEBI:57540"/>
        <dbReference type="ChEBI" id="CHEBI:57945"/>
        <dbReference type="ChEBI" id="CHEBI:58066"/>
        <dbReference type="EC" id="1.2.1.88"/>
    </reaction>
</comment>
<dbReference type="InterPro" id="IPR025703">
    <property type="entry name" value="Bifunct_PutA"/>
</dbReference>
<organism evidence="9 10">
    <name type="scientific">Chitiniphilus shinanonensis</name>
    <dbReference type="NCBI Taxonomy" id="553088"/>
    <lineage>
        <taxon>Bacteria</taxon>
        <taxon>Pseudomonadati</taxon>
        <taxon>Pseudomonadota</taxon>
        <taxon>Betaproteobacteria</taxon>
        <taxon>Neisseriales</taxon>
        <taxon>Chitinibacteraceae</taxon>
        <taxon>Chitiniphilus</taxon>
    </lineage>
</organism>
<comment type="pathway">
    <text evidence="1 5">Amino-acid degradation; L-proline degradation into L-glutamate; L-glutamate from L-proline: step 2/2.</text>
</comment>
<dbReference type="EC" id="1.2.1.88" evidence="5"/>
<evidence type="ECO:0000256" key="5">
    <source>
        <dbReference type="PIRNR" id="PIRNR000197"/>
    </source>
</evidence>
<dbReference type="InterPro" id="IPR005933">
    <property type="entry name" value="PutA_C"/>
</dbReference>
<keyword evidence="5" id="KW-0238">DNA-binding</keyword>
<dbReference type="InterPro" id="IPR015590">
    <property type="entry name" value="Aldehyde_DH_dom"/>
</dbReference>
<feature type="domain" description="Proline dehydrogenase" evidence="7">
    <location>
        <begin position="174"/>
        <end position="459"/>
    </location>
</feature>
<dbReference type="NCBIfam" id="TIGR01238">
    <property type="entry name" value="D1pyr5carbox3"/>
    <property type="match status" value="1"/>
</dbReference>
<dbReference type="PANTHER" id="PTHR42862">
    <property type="entry name" value="DELTA-1-PYRROLINE-5-CARBOXYLATE DEHYDROGENASE 1, ISOFORM A-RELATED"/>
    <property type="match status" value="1"/>
</dbReference>
<evidence type="ECO:0000256" key="2">
    <source>
        <dbReference type="ARBA" id="ARBA00023002"/>
    </source>
</evidence>
<dbReference type="PROSITE" id="PS00070">
    <property type="entry name" value="ALDEHYDE_DEHYDR_CYS"/>
    <property type="match status" value="1"/>
</dbReference>
<dbReference type="SUPFAM" id="SSF81935">
    <property type="entry name" value="N-terminal domain of bifunctional PutA protein"/>
    <property type="match status" value="1"/>
</dbReference>
<dbReference type="InterPro" id="IPR016162">
    <property type="entry name" value="Ald_DH_N"/>
</dbReference>
<dbReference type="NCBIfam" id="NF008869">
    <property type="entry name" value="PRK11904.1"/>
    <property type="match status" value="1"/>
</dbReference>
<keyword evidence="10" id="KW-1185">Reference proteome</keyword>
<reference evidence="10" key="1">
    <citation type="journal article" date="2019" name="Int. J. Syst. Evol. Microbiol.">
        <title>The Global Catalogue of Microorganisms (GCM) 10K type strain sequencing project: providing services to taxonomists for standard genome sequencing and annotation.</title>
        <authorList>
            <consortium name="The Broad Institute Genomics Platform"/>
            <consortium name="The Broad Institute Genome Sequencing Center for Infectious Disease"/>
            <person name="Wu L."/>
            <person name="Ma J."/>
        </authorList>
    </citation>
    <scope>NUCLEOTIDE SEQUENCE [LARGE SCALE GENOMIC DNA]</scope>
    <source>
        <strain evidence="10">NBRC 104970</strain>
    </source>
</reference>
<evidence type="ECO:0000259" key="7">
    <source>
        <dbReference type="Pfam" id="PF01619"/>
    </source>
</evidence>
<dbReference type="InterPro" id="IPR002872">
    <property type="entry name" value="Proline_DH_dom"/>
</dbReference>
<keyword evidence="2 5" id="KW-0560">Oxidoreductase</keyword>
<feature type="domain" description="Proline dehydrogenase PutA" evidence="8">
    <location>
        <begin position="68"/>
        <end position="162"/>
    </location>
</feature>
<dbReference type="InterPro" id="IPR016163">
    <property type="entry name" value="Ald_DH_C"/>
</dbReference>
<dbReference type="Gene3D" id="3.20.20.220">
    <property type="match status" value="1"/>
</dbReference>
<dbReference type="SUPFAM" id="SSF53720">
    <property type="entry name" value="ALDH-like"/>
    <property type="match status" value="1"/>
</dbReference>
<evidence type="ECO:0000313" key="9">
    <source>
        <dbReference type="EMBL" id="GLS03236.1"/>
    </source>
</evidence>
<comment type="pathway">
    <text evidence="5">Amino-acid degradation; L-proline degradation into L-glutamate; L-glutamate from L-proline: step 1/2.</text>
</comment>
<gene>
    <name evidence="9" type="ORF">GCM10007860_03790</name>
</gene>
<comment type="similarity">
    <text evidence="5">In the N-terminal section; belongs to the proline dehydrogenase family.</text>
</comment>
<dbReference type="Gene3D" id="1.20.5.460">
    <property type="entry name" value="Single helix bin"/>
    <property type="match status" value="1"/>
</dbReference>
<dbReference type="Pfam" id="PF00171">
    <property type="entry name" value="Aldedh"/>
    <property type="match status" value="1"/>
</dbReference>
<keyword evidence="5" id="KW-0805">Transcription regulation</keyword>
<feature type="domain" description="Aldehyde dehydrogenase" evidence="6">
    <location>
        <begin position="540"/>
        <end position="974"/>
    </location>
</feature>
<dbReference type="Pfam" id="PF01619">
    <property type="entry name" value="Pro_dh"/>
    <property type="match status" value="1"/>
</dbReference>
<dbReference type="PANTHER" id="PTHR42862:SF1">
    <property type="entry name" value="DELTA-1-PYRROLINE-5-CARBOXYLATE DEHYDROGENASE 2, ISOFORM A-RELATED"/>
    <property type="match status" value="1"/>
</dbReference>
<keyword evidence="5" id="KW-0274">FAD</keyword>
<dbReference type="SUPFAM" id="SSF51730">
    <property type="entry name" value="FAD-linked oxidoreductase"/>
    <property type="match status" value="1"/>
</dbReference>
<proteinExistence type="inferred from homology"/>
<dbReference type="RefSeq" id="WP_018747848.1">
    <property type="nucleotide sequence ID" value="NZ_BSOZ01000003.1"/>
</dbReference>
<comment type="similarity">
    <text evidence="5">In the C-terminal section; belongs to the aldehyde dehydrogenase family.</text>
</comment>
<name>A0ABQ6BRU0_9NEIS</name>
<dbReference type="InterPro" id="IPR016161">
    <property type="entry name" value="Ald_DH/histidinol_DH"/>
</dbReference>
<dbReference type="InterPro" id="IPR016160">
    <property type="entry name" value="Ald_DH_CS_CYS"/>
</dbReference>
<keyword evidence="5" id="KW-0285">Flavoprotein</keyword>
<dbReference type="Proteomes" id="UP001156836">
    <property type="component" value="Unassembled WGS sequence"/>
</dbReference>
<evidence type="ECO:0000313" key="10">
    <source>
        <dbReference type="Proteomes" id="UP001156836"/>
    </source>
</evidence>
<evidence type="ECO:0000259" key="8">
    <source>
        <dbReference type="Pfam" id="PF14850"/>
    </source>
</evidence>
<dbReference type="PIRSF" id="PIRSF000197">
    <property type="entry name" value="Bifunct_PutA"/>
    <property type="match status" value="1"/>
</dbReference>
<dbReference type="InterPro" id="IPR024089">
    <property type="entry name" value="PRODH_PutA_dom_I/II"/>
</dbReference>
<accession>A0ABQ6BRU0</accession>
<comment type="caution">
    <text evidence="9">The sequence shown here is derived from an EMBL/GenBank/DDBJ whole genome shotgun (WGS) entry which is preliminary data.</text>
</comment>
<evidence type="ECO:0000256" key="3">
    <source>
        <dbReference type="ARBA" id="ARBA00023027"/>
    </source>
</evidence>
<keyword evidence="5" id="KW-0678">Repressor</keyword>
<dbReference type="EC" id="1.5.5.2" evidence="5"/>
<dbReference type="InterPro" id="IPR050485">
    <property type="entry name" value="Proline_metab_enzyme"/>
</dbReference>
<sequence length="1180" mass="126217">MMPAEFALPEADREPTLDAARHADEILALRALLPLARLSHEENVFVEGQGELILDALRDSRRHGGSADALFAAFPLASPAGRALLTLAEALIRIPDAPTMDRLIRDQLHAADWQQGGHSPSLLVNLARRGLIAAESWSESRPGEALVRFALRRAMRHMGEHFVIGENISSALAQRVPGFSHSFDMLGEAALTEEDAERYTEGYAKALTSLAALGGARGARSPCGISVKLSALHPRFERRQRERVLRELYPRLLALAAMAREADLPFTIDAEESERVPLTLALFKRLLTEPVLAGWDGLGLAVQAYLKNAPQQIDWLIGQAAAHRRRIVVRLVKGAYWDSEIKRAQLEGWPDYAVFTRKHHADASFLACARRMLRADEALYPAFATHNVFSALAVHAMAGGREFEYQCLFGMGEEMYRLLRGHGVERPCRIYAPVGRHAALLPYLVRRLMENGANQSFVHLLLARGDTDPATLDPVSASVQQPGPGVPPPTARRGQHAVAPGLDWSDEPTLTALSQLMAAPHLPVHAAPMLAAASATAGPERPVLNPAATTEVVGTVQEASASDLATACDTAAAFAPLWAALPAAERATALERAAELLVARRDELLPLLCREAGKTLPAALNEIREAADFCRYYAHEARSQWPERMPSALGPVAAISPWNFPLAIFVGQIAAALAAGNPVLAKPAEETPLVAAQAIRLLWQAGIPHAALQLLPGGPELGAALVGHPAIRGVLFTGSLPAAQAIHRTLATGDARRPLIAETGGMNAMLVDSSALPEQVVQDVLTSAFDSAGQRCSALRVLCLPTATADLISDMLRAAMRELSIGDPCRLDTDVGPLISAEALARVEAALRDFVEQGQPVYQPPLAITGGHFMAPALVEINALSRLPGEIFGPVLAVLRYRPEQLPGLLAELDARQYGLTLAVASRCPSFVEQVTTAVRVGNVYVNRNQIGAVVGHQPFGGERLSGTGPKAGGPWLLWRLLRNAAPCAAPAGLTAAHPAQPVLLRLARELGRHDALYPMIVSAFQRSPLAQRRELPAVVGERNVLAYRGRGLVGCMAGDAGETLLQMASALAAGNRVCLPESPTHAAWRAALPEYVTLSPDPIGDAVDALLWDGVTDPDLPRRLAARPGAIVQPILPLPEGDYPLYRLLTECVTTINTAAAGGDAELMGRGAAGQDDSPVKVR</sequence>
<keyword evidence="3 5" id="KW-0520">NAD</keyword>
<comment type="function">
    <text evidence="5">Oxidizes proline to glutamate for use as a carbon and nitrogen source.</text>
</comment>
<dbReference type="EMBL" id="BSOZ01000003">
    <property type="protein sequence ID" value="GLS03236.1"/>
    <property type="molecule type" value="Genomic_DNA"/>
</dbReference>
<comment type="cofactor">
    <cofactor evidence="5">
        <name>FAD</name>
        <dbReference type="ChEBI" id="CHEBI:57692"/>
    </cofactor>
</comment>
<evidence type="ECO:0000259" key="6">
    <source>
        <dbReference type="Pfam" id="PF00171"/>
    </source>
</evidence>
<evidence type="ECO:0000256" key="1">
    <source>
        <dbReference type="ARBA" id="ARBA00004786"/>
    </source>
</evidence>
<keyword evidence="5" id="KW-0642">Proline metabolism</keyword>
<dbReference type="InterPro" id="IPR024082">
    <property type="entry name" value="PRODH_PutA_dom_II"/>
</dbReference>
<comment type="catalytic activity">
    <reaction evidence="5">
        <text>L-proline + a quinone = (S)-1-pyrroline-5-carboxylate + a quinol + H(+)</text>
        <dbReference type="Rhea" id="RHEA:23784"/>
        <dbReference type="ChEBI" id="CHEBI:15378"/>
        <dbReference type="ChEBI" id="CHEBI:17388"/>
        <dbReference type="ChEBI" id="CHEBI:24646"/>
        <dbReference type="ChEBI" id="CHEBI:60039"/>
        <dbReference type="ChEBI" id="CHEBI:132124"/>
        <dbReference type="EC" id="1.5.5.2"/>
    </reaction>
</comment>
<dbReference type="Pfam" id="PF14850">
    <property type="entry name" value="Pro_dh-DNA_bdg"/>
    <property type="match status" value="1"/>
</dbReference>
<dbReference type="InterPro" id="IPR029041">
    <property type="entry name" value="FAD-linked_oxidoreductase-like"/>
</dbReference>
<keyword evidence="5" id="KW-0804">Transcription</keyword>
<evidence type="ECO:0000256" key="4">
    <source>
        <dbReference type="ARBA" id="ARBA00048142"/>
    </source>
</evidence>
<protein>
    <recommendedName>
        <fullName evidence="5">Bifunctional protein PutA</fullName>
    </recommendedName>
    <domain>
        <recommendedName>
            <fullName evidence="5">Proline dehydrogenase</fullName>
            <ecNumber evidence="5">1.5.5.2</ecNumber>
        </recommendedName>
        <alternativeName>
            <fullName evidence="5">Proline oxidase</fullName>
        </alternativeName>
    </domain>
    <domain>
        <recommendedName>
            <fullName evidence="5">Delta-1-pyrroline-5-carboxylate dehydrogenase</fullName>
            <shortName evidence="5">P5C dehydrogenase</shortName>
            <ecNumber evidence="5">1.2.1.88</ecNumber>
        </recommendedName>
        <alternativeName>
            <fullName evidence="5">L-glutamate gamma-semialdehyde dehydrogenase</fullName>
        </alternativeName>
    </domain>
</protein>
<dbReference type="Gene3D" id="3.40.309.10">
    <property type="entry name" value="Aldehyde Dehydrogenase, Chain A, domain 2"/>
    <property type="match status" value="1"/>
</dbReference>